<dbReference type="FunFam" id="1.10.1040.10:FF:000017">
    <property type="entry name" value="2-dehydropantoate 2-reductase"/>
    <property type="match status" value="1"/>
</dbReference>
<dbReference type="Pfam" id="PF08546">
    <property type="entry name" value="ApbA_C"/>
    <property type="match status" value="1"/>
</dbReference>
<reference evidence="7" key="1">
    <citation type="submission" date="2022-07" db="EMBL/GenBank/DDBJ databases">
        <title>Draft genome sequence of Zalerion maritima ATCC 34329, a (micro)plastics degrading marine fungus.</title>
        <authorList>
            <person name="Paco A."/>
            <person name="Goncalves M.F.M."/>
            <person name="Rocha-Santos T.A.P."/>
            <person name="Alves A."/>
        </authorList>
    </citation>
    <scope>NUCLEOTIDE SEQUENCE</scope>
    <source>
        <strain evidence="7">ATCC 34329</strain>
    </source>
</reference>
<dbReference type="PANTHER" id="PTHR21708">
    <property type="entry name" value="PROBABLE 2-DEHYDROPANTOATE 2-REDUCTASE"/>
    <property type="match status" value="1"/>
</dbReference>
<organism evidence="7 8">
    <name type="scientific">Zalerion maritima</name>
    <dbReference type="NCBI Taxonomy" id="339359"/>
    <lineage>
        <taxon>Eukaryota</taxon>
        <taxon>Fungi</taxon>
        <taxon>Dikarya</taxon>
        <taxon>Ascomycota</taxon>
        <taxon>Pezizomycotina</taxon>
        <taxon>Sordariomycetes</taxon>
        <taxon>Lulworthiomycetidae</taxon>
        <taxon>Lulworthiales</taxon>
        <taxon>Lulworthiaceae</taxon>
        <taxon>Zalerion</taxon>
    </lineage>
</organism>
<feature type="region of interest" description="Disordered" evidence="4">
    <location>
        <begin position="1"/>
        <end position="24"/>
    </location>
</feature>
<dbReference type="GO" id="GO:0008677">
    <property type="term" value="F:2-dehydropantoate 2-reductase activity"/>
    <property type="evidence" value="ECO:0007669"/>
    <property type="project" value="InterPro"/>
</dbReference>
<evidence type="ECO:0000256" key="2">
    <source>
        <dbReference type="ARBA" id="ARBA00022857"/>
    </source>
</evidence>
<comment type="caution">
    <text evidence="7">The sequence shown here is derived from an EMBL/GenBank/DDBJ whole genome shotgun (WGS) entry which is preliminary data.</text>
</comment>
<dbReference type="Gene3D" id="1.10.1040.10">
    <property type="entry name" value="N-(1-d-carboxylethyl)-l-norvaline Dehydrogenase, domain 2"/>
    <property type="match status" value="1"/>
</dbReference>
<name>A0AAD5RT07_9PEZI</name>
<dbReference type="Proteomes" id="UP001201980">
    <property type="component" value="Unassembled WGS sequence"/>
</dbReference>
<keyword evidence="8" id="KW-1185">Reference proteome</keyword>
<dbReference type="Pfam" id="PF02558">
    <property type="entry name" value="ApbA"/>
    <property type="match status" value="1"/>
</dbReference>
<dbReference type="EMBL" id="JAKWBI020000079">
    <property type="protein sequence ID" value="KAJ2903517.1"/>
    <property type="molecule type" value="Genomic_DNA"/>
</dbReference>
<dbReference type="InterPro" id="IPR003710">
    <property type="entry name" value="ApbA"/>
</dbReference>
<gene>
    <name evidence="7" type="ORF">MKZ38_009739</name>
</gene>
<proteinExistence type="inferred from homology"/>
<evidence type="ECO:0000256" key="3">
    <source>
        <dbReference type="ARBA" id="ARBA00023002"/>
    </source>
</evidence>
<dbReference type="GO" id="GO:0015940">
    <property type="term" value="P:pantothenate biosynthetic process"/>
    <property type="evidence" value="ECO:0007669"/>
    <property type="project" value="InterPro"/>
</dbReference>
<dbReference type="InterPro" id="IPR036291">
    <property type="entry name" value="NAD(P)-bd_dom_sf"/>
</dbReference>
<dbReference type="NCBIfam" id="TIGR00745">
    <property type="entry name" value="apbA_panE"/>
    <property type="match status" value="1"/>
</dbReference>
<evidence type="ECO:0000313" key="7">
    <source>
        <dbReference type="EMBL" id="KAJ2903517.1"/>
    </source>
</evidence>
<evidence type="ECO:0000259" key="6">
    <source>
        <dbReference type="Pfam" id="PF08546"/>
    </source>
</evidence>
<dbReference type="SUPFAM" id="SSF48179">
    <property type="entry name" value="6-phosphogluconate dehydrogenase C-terminal domain-like"/>
    <property type="match status" value="1"/>
</dbReference>
<dbReference type="InterPro" id="IPR051402">
    <property type="entry name" value="KPR-Related"/>
</dbReference>
<comment type="similarity">
    <text evidence="1">Belongs to the ketopantoate reductase family.</text>
</comment>
<keyword evidence="3" id="KW-0560">Oxidoreductase</keyword>
<evidence type="ECO:0000259" key="5">
    <source>
        <dbReference type="Pfam" id="PF02558"/>
    </source>
</evidence>
<dbReference type="PANTHER" id="PTHR21708:SF30">
    <property type="entry name" value="2-DEHYDROPANTOATE 2-REDUCTASE-RELATED"/>
    <property type="match status" value="1"/>
</dbReference>
<evidence type="ECO:0000256" key="1">
    <source>
        <dbReference type="ARBA" id="ARBA00007870"/>
    </source>
</evidence>
<accession>A0AAD5RT07</accession>
<evidence type="ECO:0000256" key="4">
    <source>
        <dbReference type="SAM" id="MobiDB-lite"/>
    </source>
</evidence>
<dbReference type="InterPro" id="IPR013752">
    <property type="entry name" value="KPA_reductase"/>
</dbReference>
<evidence type="ECO:0000313" key="8">
    <source>
        <dbReference type="Proteomes" id="UP001201980"/>
    </source>
</evidence>
<dbReference type="AlphaFoldDB" id="A0AAD5RT07"/>
<sequence length="385" mass="42238">MAPSFSYRPAPLNTIRPGLPNSRHFPERPIDTEITPAFSTMTVDKANVLLIGCGGIGTIGALNLEVGGKAAVTAVLRSNYEMAQEKGFHIRSCDHGLVEGFRPSSILKSVPDVEKECLKPFNYIVCTTKNIPDVPPALAELIRPAVTPGHSVIVLAQNGLNIEKPLISAFPDNIVLSGVSFCGSHEVESGEILHEDYDEIFIGPFHNPNVEWSAQEAAAKHFVDIYGAGGKTKAHFTADVGFSRWRKLLYNACLNPICALTDLDTGRIQLCEAGANSLVRPAMEEIRSAAAACGFDLPAELVDFMLTLDPIQMYNPPSMQVDLRKGRFCEFENIVGEPLREGLKHGVPMPTLTVIYNMLRCVQWRMKEKKGLVEIPPHKDFTNTK</sequence>
<dbReference type="InterPro" id="IPR013332">
    <property type="entry name" value="KPR_N"/>
</dbReference>
<dbReference type="SUPFAM" id="SSF51735">
    <property type="entry name" value="NAD(P)-binding Rossmann-fold domains"/>
    <property type="match status" value="1"/>
</dbReference>
<dbReference type="Gene3D" id="3.40.50.720">
    <property type="entry name" value="NAD(P)-binding Rossmann-like Domain"/>
    <property type="match status" value="1"/>
</dbReference>
<dbReference type="InterPro" id="IPR008927">
    <property type="entry name" value="6-PGluconate_DH-like_C_sf"/>
</dbReference>
<dbReference type="InterPro" id="IPR013328">
    <property type="entry name" value="6PGD_dom2"/>
</dbReference>
<feature type="domain" description="Ketopantoate reductase C-terminal" evidence="6">
    <location>
        <begin position="243"/>
        <end position="361"/>
    </location>
</feature>
<dbReference type="GO" id="GO:0005737">
    <property type="term" value="C:cytoplasm"/>
    <property type="evidence" value="ECO:0007669"/>
    <property type="project" value="TreeGrafter"/>
</dbReference>
<protein>
    <submittedName>
        <fullName evidence="7">6-phosphogluconate dehydrogenase C-terminal domain-like protein</fullName>
    </submittedName>
</protein>
<keyword evidence="2" id="KW-0521">NADP</keyword>
<feature type="domain" description="Ketopantoate reductase N-terminal" evidence="5">
    <location>
        <begin position="48"/>
        <end position="206"/>
    </location>
</feature>